<proteinExistence type="predicted"/>
<gene>
    <name evidence="1" type="ORF">KM842_01485</name>
</gene>
<evidence type="ECO:0000313" key="1">
    <source>
        <dbReference type="EMBL" id="QWS33913.1"/>
    </source>
</evidence>
<accession>A0ACD1E4T6</accession>
<reference evidence="1" key="1">
    <citation type="submission" date="2021-06" db="EMBL/GenBank/DDBJ databases">
        <authorList>
            <person name="Ellington A.J."/>
            <person name="Bryan N.C."/>
            <person name="Christner B.C."/>
            <person name="Reisch C.R."/>
        </authorList>
    </citation>
    <scope>NUCLEOTIDE SEQUENCE</scope>
    <source>
        <strain evidence="1">L6-1</strain>
    </source>
</reference>
<dbReference type="EMBL" id="CP076544">
    <property type="protein sequence ID" value="QWS33913.1"/>
    <property type="molecule type" value="Genomic_DNA"/>
</dbReference>
<evidence type="ECO:0000313" key="2">
    <source>
        <dbReference type="Proteomes" id="UP000681794"/>
    </source>
</evidence>
<organism evidence="1 2">
    <name type="scientific">Curtobacterium aetherium</name>
    <dbReference type="NCBI Taxonomy" id="2841594"/>
    <lineage>
        <taxon>Bacteria</taxon>
        <taxon>Bacillati</taxon>
        <taxon>Actinomycetota</taxon>
        <taxon>Actinomycetes</taxon>
        <taxon>Micrococcales</taxon>
        <taxon>Microbacteriaceae</taxon>
        <taxon>Curtobacterium</taxon>
    </lineage>
</organism>
<dbReference type="Proteomes" id="UP000681794">
    <property type="component" value="Chromosome"/>
</dbReference>
<name>A0ACD1E4T6_9MICO</name>
<protein>
    <submittedName>
        <fullName evidence="1">Uncharacterized protein</fullName>
    </submittedName>
</protein>
<keyword evidence="2" id="KW-1185">Reference proteome</keyword>
<sequence length="291" mass="29265">MSRLLRVALVAALTTALVTGGSSVAWALWTATGTAASSATIGKLAVAISGTEAITTTFSTSAPRVTRPVTITNAGNVAGTTATRAAVATGSAALAQAVDVQAWRVSSADACTDAADVGSGPVSGTWADLPSLQARLAPGAAAVWCVRSTVRADAPPSATVDVHLVATTATGSWVSEPVWGGFYLNTDAGAPALTCTDHDGNWVELTWDQGGRDQSTAYAAFVGTTQVGDRQLGFFGRITLAPNQVTTTTAGTVSVDVAVVDDAGQRTGDVVGRGPVTLFTQNDGPAIRCGA</sequence>